<accession>A0A2X0YTQ9</accession>
<gene>
    <name evidence="2" type="ORF">NCTC7582_01854</name>
</gene>
<name>A0A2X0YTQ9_9BACI</name>
<organism evidence="2 3">
    <name type="scientific">Lysinibacillus capsici</name>
    <dbReference type="NCBI Taxonomy" id="2115968"/>
    <lineage>
        <taxon>Bacteria</taxon>
        <taxon>Bacillati</taxon>
        <taxon>Bacillota</taxon>
        <taxon>Bacilli</taxon>
        <taxon>Bacillales</taxon>
        <taxon>Bacillaceae</taxon>
        <taxon>Lysinibacillus</taxon>
    </lineage>
</organism>
<keyword evidence="1" id="KW-1133">Transmembrane helix</keyword>
<feature type="transmembrane region" description="Helical" evidence="1">
    <location>
        <begin position="12"/>
        <end position="31"/>
    </location>
</feature>
<reference evidence="2 3" key="1">
    <citation type="submission" date="2018-06" db="EMBL/GenBank/DDBJ databases">
        <authorList>
            <consortium name="Pathogen Informatics"/>
            <person name="Doyle S."/>
        </authorList>
    </citation>
    <scope>NUCLEOTIDE SEQUENCE [LARGE SCALE GENOMIC DNA]</scope>
    <source>
        <strain evidence="2 3">NCTC7582</strain>
    </source>
</reference>
<dbReference type="Proteomes" id="UP000251431">
    <property type="component" value="Unassembled WGS sequence"/>
</dbReference>
<evidence type="ECO:0000256" key="1">
    <source>
        <dbReference type="SAM" id="Phobius"/>
    </source>
</evidence>
<sequence>MNSDTKEDFTDSWWFLGICAAVAVILTLFAFS</sequence>
<keyword evidence="1" id="KW-0472">Membrane</keyword>
<protein>
    <submittedName>
        <fullName evidence="2">Uncharacterized protein</fullName>
    </submittedName>
</protein>
<keyword evidence="1" id="KW-0812">Transmembrane</keyword>
<evidence type="ECO:0000313" key="2">
    <source>
        <dbReference type="EMBL" id="SPT98697.1"/>
    </source>
</evidence>
<proteinExistence type="predicted"/>
<dbReference type="AlphaFoldDB" id="A0A2X0YTQ9"/>
<evidence type="ECO:0000313" key="3">
    <source>
        <dbReference type="Proteomes" id="UP000251431"/>
    </source>
</evidence>
<dbReference type="EMBL" id="UAQE01000001">
    <property type="protein sequence ID" value="SPT98697.1"/>
    <property type="molecule type" value="Genomic_DNA"/>
</dbReference>